<dbReference type="PANTHER" id="PTHR30244">
    <property type="entry name" value="TRANSAMINASE"/>
    <property type="match status" value="1"/>
</dbReference>
<evidence type="ECO:0000313" key="4">
    <source>
        <dbReference type="EMBL" id="VFJ48434.1"/>
    </source>
</evidence>
<comment type="similarity">
    <text evidence="2 3">Belongs to the DegT/DnrJ/EryC1 family.</text>
</comment>
<dbReference type="PANTHER" id="PTHR30244:SF34">
    <property type="entry name" value="DTDP-4-AMINO-4,6-DIDEOXYGALACTOSE TRANSAMINASE"/>
    <property type="match status" value="1"/>
</dbReference>
<dbReference type="Gene3D" id="3.40.640.10">
    <property type="entry name" value="Type I PLP-dependent aspartate aminotransferase-like (Major domain)"/>
    <property type="match status" value="1"/>
</dbReference>
<dbReference type="EMBL" id="CAADFL010000059">
    <property type="protein sequence ID" value="VFK08096.1"/>
    <property type="molecule type" value="Genomic_DNA"/>
</dbReference>
<dbReference type="InterPro" id="IPR015421">
    <property type="entry name" value="PyrdxlP-dep_Trfase_major"/>
</dbReference>
<keyword evidence="1 3" id="KW-0663">Pyridoxal phosphate</keyword>
<evidence type="ECO:0000313" key="6">
    <source>
        <dbReference type="EMBL" id="VFK08096.1"/>
    </source>
</evidence>
<dbReference type="Gene3D" id="3.90.79.10">
    <property type="entry name" value="Nucleoside Triphosphate Pyrophosphohydrolase"/>
    <property type="match status" value="1"/>
</dbReference>
<dbReference type="InterPro" id="IPR015797">
    <property type="entry name" value="NUDIX_hydrolase-like_dom_sf"/>
</dbReference>
<protein>
    <submittedName>
        <fullName evidence="4">dTDP-4-amino-4,6-dideoxygalactose transaminase</fullName>
    </submittedName>
</protein>
<proteinExistence type="inferred from homology"/>
<evidence type="ECO:0000256" key="3">
    <source>
        <dbReference type="RuleBase" id="RU004508"/>
    </source>
</evidence>
<dbReference type="Pfam" id="PF01041">
    <property type="entry name" value="DegT_DnrJ_EryC1"/>
    <property type="match status" value="1"/>
</dbReference>
<dbReference type="EMBL" id="CAADFA010000059">
    <property type="protein sequence ID" value="VFJ48434.1"/>
    <property type="molecule type" value="Genomic_DNA"/>
</dbReference>
<accession>A0A450S931</accession>
<reference evidence="4" key="1">
    <citation type="submission" date="2019-02" db="EMBL/GenBank/DDBJ databases">
        <authorList>
            <person name="Gruber-Vodicka R. H."/>
            <person name="Seah K. B. B."/>
        </authorList>
    </citation>
    <scope>NUCLEOTIDE SEQUENCE</scope>
    <source>
        <strain evidence="5">BECK_BZ163</strain>
        <strain evidence="6">BECK_BZ164</strain>
        <strain evidence="4">BECK_BZ165</strain>
    </source>
</reference>
<name>A0A450S931_9GAMM</name>
<organism evidence="4">
    <name type="scientific">Candidatus Kentrum sp. FM</name>
    <dbReference type="NCBI Taxonomy" id="2126340"/>
    <lineage>
        <taxon>Bacteria</taxon>
        <taxon>Pseudomonadati</taxon>
        <taxon>Pseudomonadota</taxon>
        <taxon>Gammaproteobacteria</taxon>
        <taxon>Candidatus Kentrum</taxon>
    </lineage>
</organism>
<gene>
    <name evidence="5" type="ORF">BECKFM1743A_GA0114220_100804</name>
    <name evidence="6" type="ORF">BECKFM1743B_GA0114221_100599</name>
    <name evidence="4" type="ORF">BECKFM1743C_GA0114222_100599</name>
</gene>
<dbReference type="InterPro" id="IPR015424">
    <property type="entry name" value="PyrdxlP-dep_Trfase"/>
</dbReference>
<evidence type="ECO:0000256" key="2">
    <source>
        <dbReference type="ARBA" id="ARBA00037999"/>
    </source>
</evidence>
<dbReference type="EMBL" id="CAADEZ010000080">
    <property type="protein sequence ID" value="VFJ50115.1"/>
    <property type="molecule type" value="Genomic_DNA"/>
</dbReference>
<dbReference type="InterPro" id="IPR000653">
    <property type="entry name" value="DegT/StrS_aminotransferase"/>
</dbReference>
<sequence length="680" mass="76167">MEIPGQITHIVPVLKSFVILVGQYRIAMERGILEIPAGPMEKGGPPSRYTTAHRQRVEETGFHAGILIPGPQCHASRGCTAEKFHLHPAPRGRKKIPTYCPVLPESRLAALQKPKVRHDWASSCSAAHRKFLRLFYNEKSMGCCRSLSEVFVTWGSGSPHSPVLAQVSTRSRLASHVWPVLLRAIFTNGVPLRPRGFAAFERKPVRGRQNDHRAVCDYPSEMDGPMLGGEHWGRMFGGEHKVRPYDFIVFVVGANLVFALMPKSRGSPRYGIRKQNPSVPETSLKFGEYSMKKLSQFSSIPEAGVRNALELMETGALYRYCATEPEKSEVALFEKEIAEYVGSNFALAVNSCGSAMYIALRSLGVKPGDPILTSAFTYTAVPSAIIHAGAIPVLVDCTEDYGTDIDDLKRKITPKTKILLISHMRGHLSDMEAVTNLCEEHGITLIEDCAHSLGTRYDGVHTGLFGKAGCFSTQSHKMINGGEGGFLVTNDEEIYAKCLLYSGSQERFWQRHFFQSRYLEPYQEYIPNISMRMSNLAACILRPQLHLIDEWIETYRKNYNALVDIVSRSDYFYVPVTDGRVRRGPDTFQFNLKNVTVEQRERFLALLTREGIPIKTFGAEGSPRFFKSWKYIDGIEDIRLPRAERILPFACDVRLPLSLTADDIQTIGTVLLRTIAAVTE</sequence>
<dbReference type="SUPFAM" id="SSF55811">
    <property type="entry name" value="Nudix"/>
    <property type="match status" value="1"/>
</dbReference>
<dbReference type="CDD" id="cd03424">
    <property type="entry name" value="NUDIX_ADPRase_Nudt5_UGPPase_Nudt14"/>
    <property type="match status" value="1"/>
</dbReference>
<dbReference type="GO" id="GO:0030170">
    <property type="term" value="F:pyridoxal phosphate binding"/>
    <property type="evidence" value="ECO:0007669"/>
    <property type="project" value="TreeGrafter"/>
</dbReference>
<dbReference type="SUPFAM" id="SSF53383">
    <property type="entry name" value="PLP-dependent transferases"/>
    <property type="match status" value="1"/>
</dbReference>
<dbReference type="GO" id="GO:0000271">
    <property type="term" value="P:polysaccharide biosynthetic process"/>
    <property type="evidence" value="ECO:0007669"/>
    <property type="project" value="TreeGrafter"/>
</dbReference>
<dbReference type="AlphaFoldDB" id="A0A450S931"/>
<evidence type="ECO:0000256" key="1">
    <source>
        <dbReference type="ARBA" id="ARBA00022898"/>
    </source>
</evidence>
<dbReference type="GO" id="GO:0008483">
    <property type="term" value="F:transaminase activity"/>
    <property type="evidence" value="ECO:0007669"/>
    <property type="project" value="TreeGrafter"/>
</dbReference>
<evidence type="ECO:0000313" key="5">
    <source>
        <dbReference type="EMBL" id="VFJ50115.1"/>
    </source>
</evidence>